<feature type="compositionally biased region" description="Low complexity" evidence="1">
    <location>
        <begin position="102"/>
        <end position="122"/>
    </location>
</feature>
<feature type="region of interest" description="Disordered" evidence="1">
    <location>
        <begin position="238"/>
        <end position="271"/>
    </location>
</feature>
<gene>
    <name evidence="2" type="ORF">TR97802</name>
</gene>
<organism evidence="2">
    <name type="scientific">Schistocephalus solidus</name>
    <name type="common">Tapeworm</name>
    <dbReference type="NCBI Taxonomy" id="70667"/>
    <lineage>
        <taxon>Eukaryota</taxon>
        <taxon>Metazoa</taxon>
        <taxon>Spiralia</taxon>
        <taxon>Lophotrochozoa</taxon>
        <taxon>Platyhelminthes</taxon>
        <taxon>Cestoda</taxon>
        <taxon>Eucestoda</taxon>
        <taxon>Diphyllobothriidea</taxon>
        <taxon>Diphyllobothriidae</taxon>
        <taxon>Schistocephalus</taxon>
    </lineage>
</organism>
<accession>A0A0V0J4H8</accession>
<sequence length="271" mass="29203">MCFITDSLLTVIDRIFRQKASCLAVFEKPGTGASWNGQAALGPAVGVITTSDLLHVTILTSTKDPPDNPQQHLMDGQVVSPLSQSSSDSRESPATTTALCRSQNSGPSSSVSSYSLSNKRNSLPVTVDRTLQRPDVSLGKSPRHLTQLPSPLGPNSITRFFHRQKRNSESEPPSMQLEGPFQAHSCRRRTTIHAAFHSGVVGDPESTNITFVGAGIPSSRLTSRTTAQGQQQQQILPGQAQKVIKSKPPQLAAGKQTNADEENIMFPMDFS</sequence>
<dbReference type="AlphaFoldDB" id="A0A0V0J4H8"/>
<reference evidence="2" key="1">
    <citation type="submission" date="2016-01" db="EMBL/GenBank/DDBJ databases">
        <title>Reference transcriptome for the parasite Schistocephalus solidus: insights into the molecular evolution of parasitism.</title>
        <authorList>
            <person name="Hebert F.O."/>
            <person name="Grambauer S."/>
            <person name="Barber I."/>
            <person name="Landry C.R."/>
            <person name="Aubin-Horth N."/>
        </authorList>
    </citation>
    <scope>NUCLEOTIDE SEQUENCE</scope>
</reference>
<name>A0A0V0J4H8_SCHSO</name>
<dbReference type="EMBL" id="GEEE01003173">
    <property type="protein sequence ID" value="JAP60052.1"/>
    <property type="molecule type" value="Transcribed_RNA"/>
</dbReference>
<proteinExistence type="predicted"/>
<evidence type="ECO:0000313" key="2">
    <source>
        <dbReference type="EMBL" id="JAP60052.1"/>
    </source>
</evidence>
<evidence type="ECO:0000256" key="1">
    <source>
        <dbReference type="SAM" id="MobiDB-lite"/>
    </source>
</evidence>
<feature type="region of interest" description="Disordered" evidence="1">
    <location>
        <begin position="79"/>
        <end position="157"/>
    </location>
</feature>
<feature type="compositionally biased region" description="Polar residues" evidence="1">
    <location>
        <begin position="147"/>
        <end position="157"/>
    </location>
</feature>
<protein>
    <submittedName>
        <fullName evidence="2">Uncharacterized protein</fullName>
    </submittedName>
</protein>